<evidence type="ECO:0000313" key="6">
    <source>
        <dbReference type="EMBL" id="GAA1966313.1"/>
    </source>
</evidence>
<evidence type="ECO:0000256" key="2">
    <source>
        <dbReference type="ARBA" id="ARBA00022806"/>
    </source>
</evidence>
<keyword evidence="2" id="KW-0067">ATP-binding</keyword>
<keyword evidence="7" id="KW-1185">Reference proteome</keyword>
<evidence type="ECO:0000256" key="3">
    <source>
        <dbReference type="ARBA" id="ARBA00023204"/>
    </source>
</evidence>
<sequence>MTERNDPPSTPPDAAPDLEAPRWRAPAGTSGAITLIRTNLAAARLDPRDCPTAVAAKARPLLAADPKPPYARRPVQTFAMGPLMAVLDRIEHGQEPDAALAELHHTRGVLADRMAPAHPGLLAWTRQAATRFLAARAADQNTAAADGRAQTYPIGHDWVAGRHSERPDARGATTYEQTAWGRRYASPDGTLRELWLPSQGSAKASRPAAEIAAAAYVVVCGRPAEGGGWKPYAPLPASALQPAHSVPPDRVRIIEFGCRDGEHHVLADWDRQQCLDAFARDAAPALAAAVERDGTRPGSSCADCKAITGCQALTTARGLLEIAPPRDRPPRSTLSASDLRYHHDCPAMYHLVRMLNLKSGLPENPAIRLGRGVDAVLNRRHAEPAARLCRPGADGWTPEETDLIGDQAETARGMLEQHADYCPLDGLDPGTQPLPQQQVTCFDPDINTVFINTPDLLYPRGNGWVWRETKASPGGVYEGKPLLENYPQLALAVLMINAGALGGDPRHSLIELEVLGPDDTTFLEISPARPEVAAQARAALRDHAQALLADREFPAHPGRACTGCEALPWCAPGQAHITTDHPDPTTGARP</sequence>
<gene>
    <name evidence="6" type="ORF">GCM10009838_25060</name>
</gene>
<evidence type="ECO:0000259" key="5">
    <source>
        <dbReference type="Pfam" id="PF12705"/>
    </source>
</evidence>
<organism evidence="6 7">
    <name type="scientific">Catenulispora subtropica</name>
    <dbReference type="NCBI Taxonomy" id="450798"/>
    <lineage>
        <taxon>Bacteria</taxon>
        <taxon>Bacillati</taxon>
        <taxon>Actinomycetota</taxon>
        <taxon>Actinomycetes</taxon>
        <taxon>Catenulisporales</taxon>
        <taxon>Catenulisporaceae</taxon>
        <taxon>Catenulispora</taxon>
    </lineage>
</organism>
<evidence type="ECO:0000256" key="1">
    <source>
        <dbReference type="ARBA" id="ARBA00022763"/>
    </source>
</evidence>
<dbReference type="Proteomes" id="UP001499854">
    <property type="component" value="Unassembled WGS sequence"/>
</dbReference>
<dbReference type="EMBL" id="BAAAQM010000011">
    <property type="protein sequence ID" value="GAA1966313.1"/>
    <property type="molecule type" value="Genomic_DNA"/>
</dbReference>
<proteinExistence type="predicted"/>
<evidence type="ECO:0000256" key="4">
    <source>
        <dbReference type="SAM" id="MobiDB-lite"/>
    </source>
</evidence>
<feature type="domain" description="PD-(D/E)XK endonuclease-like" evidence="5">
    <location>
        <begin position="333"/>
        <end position="570"/>
    </location>
</feature>
<comment type="caution">
    <text evidence="6">The sequence shown here is derived from an EMBL/GenBank/DDBJ whole genome shotgun (WGS) entry which is preliminary data.</text>
</comment>
<feature type="region of interest" description="Disordered" evidence="4">
    <location>
        <begin position="1"/>
        <end position="26"/>
    </location>
</feature>
<dbReference type="InterPro" id="IPR038726">
    <property type="entry name" value="PDDEXK_AddAB-type"/>
</dbReference>
<dbReference type="RefSeq" id="WP_344657134.1">
    <property type="nucleotide sequence ID" value="NZ_BAAAQM010000011.1"/>
</dbReference>
<accession>A0ABP5CMZ6</accession>
<keyword evidence="1" id="KW-0227">DNA damage</keyword>
<name>A0ABP5CMZ6_9ACTN</name>
<keyword evidence="2" id="KW-0547">Nucleotide-binding</keyword>
<keyword evidence="2" id="KW-0378">Hydrolase</keyword>
<reference evidence="7" key="1">
    <citation type="journal article" date="2019" name="Int. J. Syst. Evol. Microbiol.">
        <title>The Global Catalogue of Microorganisms (GCM) 10K type strain sequencing project: providing services to taxonomists for standard genome sequencing and annotation.</title>
        <authorList>
            <consortium name="The Broad Institute Genomics Platform"/>
            <consortium name="The Broad Institute Genome Sequencing Center for Infectious Disease"/>
            <person name="Wu L."/>
            <person name="Ma J."/>
        </authorList>
    </citation>
    <scope>NUCLEOTIDE SEQUENCE [LARGE SCALE GENOMIC DNA]</scope>
    <source>
        <strain evidence="7">JCM 16013</strain>
    </source>
</reference>
<evidence type="ECO:0000313" key="7">
    <source>
        <dbReference type="Proteomes" id="UP001499854"/>
    </source>
</evidence>
<keyword evidence="2" id="KW-0347">Helicase</keyword>
<keyword evidence="3" id="KW-0234">DNA repair</keyword>
<protein>
    <recommendedName>
        <fullName evidence="5">PD-(D/E)XK endonuclease-like domain-containing protein</fullName>
    </recommendedName>
</protein>
<dbReference type="Pfam" id="PF12705">
    <property type="entry name" value="PDDEXK_1"/>
    <property type="match status" value="1"/>
</dbReference>